<dbReference type="GO" id="GO:0016740">
    <property type="term" value="F:transferase activity"/>
    <property type="evidence" value="ECO:0007669"/>
    <property type="project" value="UniProtKB-UniRule"/>
</dbReference>
<evidence type="ECO:0000256" key="5">
    <source>
        <dbReference type="ARBA" id="ARBA00022723"/>
    </source>
</evidence>
<reference evidence="14 15" key="2">
    <citation type="submission" date="2017-07" db="EMBL/GenBank/DDBJ databases">
        <title>Candidatus Dactylopiibacterium carminicum, a nitrogen-fixing symbiont of the cochineal insect Dactylopius coccus and Dactylopius opuntiae (Hemiptera: Coccoidea: Dactylopiidae).</title>
        <authorList>
            <person name="Vera A."/>
        </authorList>
    </citation>
    <scope>NUCLEOTIDE SEQUENCE [LARGE SCALE GENOMIC DNA]</scope>
    <source>
        <strain evidence="14 15">NFDCM</strain>
    </source>
</reference>
<keyword evidence="12" id="KW-0449">Lipoprotein</keyword>
<feature type="binding site" evidence="11">
    <location>
        <position position="290"/>
    </location>
    <ligand>
        <name>Mg(2+)</name>
        <dbReference type="ChEBI" id="CHEBI:18420"/>
    </ligand>
</feature>
<proteinExistence type="inferred from homology"/>
<feature type="chain" id="PRO_5011828209" description="FAD:protein FMN transferase" evidence="12">
    <location>
        <begin position="24"/>
        <end position="357"/>
    </location>
</feature>
<accession>A0A272EWX9</accession>
<evidence type="ECO:0000256" key="3">
    <source>
        <dbReference type="ARBA" id="ARBA00022630"/>
    </source>
</evidence>
<keyword evidence="12" id="KW-0997">Cell inner membrane</keyword>
<dbReference type="EC" id="2.7.1.180" evidence="1 10"/>
<dbReference type="RefSeq" id="WP_095523722.1">
    <property type="nucleotide sequence ID" value="NZ_MDUX01000010.1"/>
</dbReference>
<keyword evidence="5 10" id="KW-0479">Metal-binding</keyword>
<keyword evidence="7 10" id="KW-0460">Magnesium</keyword>
<dbReference type="PANTHER" id="PTHR30040">
    <property type="entry name" value="THIAMINE BIOSYNTHESIS LIPOPROTEIN APBE"/>
    <property type="match status" value="1"/>
</dbReference>
<dbReference type="Gene3D" id="3.10.520.10">
    <property type="entry name" value="ApbE-like domains"/>
    <property type="match status" value="1"/>
</dbReference>
<comment type="function">
    <text evidence="12">Flavin transferase that catalyzes the transfer of the FMN moiety of FAD and its covalent binding to the hydroxyl group of a threonine residue in a target flavoprotein.</text>
</comment>
<dbReference type="OrthoDB" id="9778595at2"/>
<evidence type="ECO:0000256" key="9">
    <source>
        <dbReference type="ARBA" id="ARBA00048540"/>
    </source>
</evidence>
<organism evidence="14 15">
    <name type="scientific">Candidatus Dactylopiibacterium carminicum</name>
    <dbReference type="NCBI Taxonomy" id="857335"/>
    <lineage>
        <taxon>Bacteria</taxon>
        <taxon>Pseudomonadati</taxon>
        <taxon>Pseudomonadota</taxon>
        <taxon>Betaproteobacteria</taxon>
        <taxon>Rhodocyclales</taxon>
        <taxon>Rhodocyclaceae</taxon>
        <taxon>Candidatus Dactylopiibacterium</taxon>
    </lineage>
</organism>
<protein>
    <recommendedName>
        <fullName evidence="2 10">FAD:protein FMN transferase</fullName>
        <ecNumber evidence="1 10">2.7.1.180</ecNumber>
    </recommendedName>
    <alternativeName>
        <fullName evidence="8 10">Flavin transferase</fullName>
    </alternativeName>
</protein>
<dbReference type="Proteomes" id="UP000623509">
    <property type="component" value="Unassembled WGS sequence"/>
</dbReference>
<keyword evidence="12" id="KW-1003">Cell membrane</keyword>
<evidence type="ECO:0000256" key="8">
    <source>
        <dbReference type="ARBA" id="ARBA00031306"/>
    </source>
</evidence>
<dbReference type="GO" id="GO:0046872">
    <property type="term" value="F:metal ion binding"/>
    <property type="evidence" value="ECO:0007669"/>
    <property type="project" value="UniProtKB-UniRule"/>
</dbReference>
<feature type="binding site" evidence="11">
    <location>
        <position position="175"/>
    </location>
    <ligand>
        <name>Mg(2+)</name>
        <dbReference type="ChEBI" id="CHEBI:18420"/>
    </ligand>
</feature>
<comment type="catalytic activity">
    <reaction evidence="9 10 12">
        <text>L-threonyl-[protein] + FAD = FMN-L-threonyl-[protein] + AMP + H(+)</text>
        <dbReference type="Rhea" id="RHEA:36847"/>
        <dbReference type="Rhea" id="RHEA-COMP:11060"/>
        <dbReference type="Rhea" id="RHEA-COMP:11061"/>
        <dbReference type="ChEBI" id="CHEBI:15378"/>
        <dbReference type="ChEBI" id="CHEBI:30013"/>
        <dbReference type="ChEBI" id="CHEBI:57692"/>
        <dbReference type="ChEBI" id="CHEBI:74257"/>
        <dbReference type="ChEBI" id="CHEBI:456215"/>
        <dbReference type="EC" id="2.7.1.180"/>
    </reaction>
</comment>
<gene>
    <name evidence="13" type="ORF">BGI27_04505</name>
    <name evidence="14" type="ORF">CGU29_03490</name>
</gene>
<comment type="subcellular location">
    <subcellularLocation>
        <location evidence="12">Cell inner membrane</location>
        <topology evidence="12">Lipid-anchor</topology>
        <orientation evidence="12">Periplasmic side</orientation>
    </subcellularLocation>
</comment>
<keyword evidence="3 10" id="KW-0285">Flavoprotein</keyword>
<dbReference type="GO" id="GO:0005886">
    <property type="term" value="C:plasma membrane"/>
    <property type="evidence" value="ECO:0007669"/>
    <property type="project" value="UniProtKB-SubCell"/>
</dbReference>
<evidence type="ECO:0000256" key="7">
    <source>
        <dbReference type="ARBA" id="ARBA00022842"/>
    </source>
</evidence>
<reference evidence="13 16" key="1">
    <citation type="submission" date="2016-08" db="EMBL/GenBank/DDBJ databases">
        <title>Candidatus Dactylopiibacterium carminicum genome sequence.</title>
        <authorList>
            <person name="Ramirez-Puebla S.T."/>
            <person name="Ormeno-Orrillo E."/>
            <person name="Vera-Ponce De Leon A."/>
            <person name="Luis L."/>
            <person name="Sanchez-Flores A."/>
            <person name="Monica R."/>
            <person name="Martinez-Romero E."/>
        </authorList>
    </citation>
    <scope>NUCLEOTIDE SEQUENCE [LARGE SCALE GENOMIC DNA]</scope>
    <source>
        <strain evidence="13">END1</strain>
    </source>
</reference>
<keyword evidence="12" id="KW-0732">Signal</keyword>
<dbReference type="EMBL" id="NMRN01000006">
    <property type="protein sequence ID" value="PAS94601.1"/>
    <property type="molecule type" value="Genomic_DNA"/>
</dbReference>
<dbReference type="PROSITE" id="PS51257">
    <property type="entry name" value="PROKAR_LIPOPROTEIN"/>
    <property type="match status" value="1"/>
</dbReference>
<dbReference type="Proteomes" id="UP000216107">
    <property type="component" value="Unassembled WGS sequence"/>
</dbReference>
<dbReference type="Pfam" id="PF02424">
    <property type="entry name" value="ApbE"/>
    <property type="match status" value="1"/>
</dbReference>
<dbReference type="PANTHER" id="PTHR30040:SF2">
    <property type="entry name" value="FAD:PROTEIN FMN TRANSFERASE"/>
    <property type="match status" value="1"/>
</dbReference>
<keyword evidence="4 10" id="KW-0808">Transferase</keyword>
<dbReference type="InterPro" id="IPR024932">
    <property type="entry name" value="ApbE"/>
</dbReference>
<keyword evidence="16" id="KW-1185">Reference proteome</keyword>
<evidence type="ECO:0000256" key="1">
    <source>
        <dbReference type="ARBA" id="ARBA00011955"/>
    </source>
</evidence>
<evidence type="ECO:0000313" key="16">
    <source>
        <dbReference type="Proteomes" id="UP000623509"/>
    </source>
</evidence>
<evidence type="ECO:0000256" key="6">
    <source>
        <dbReference type="ARBA" id="ARBA00022827"/>
    </source>
</evidence>
<evidence type="ECO:0000256" key="12">
    <source>
        <dbReference type="RuleBase" id="RU363002"/>
    </source>
</evidence>
<evidence type="ECO:0000256" key="4">
    <source>
        <dbReference type="ARBA" id="ARBA00022679"/>
    </source>
</evidence>
<comment type="similarity">
    <text evidence="10 12">Belongs to the ApbE family.</text>
</comment>
<comment type="cofactor">
    <cofactor evidence="11">
        <name>Mg(2+)</name>
        <dbReference type="ChEBI" id="CHEBI:18420"/>
    </cofactor>
    <cofactor evidence="11">
        <name>Mn(2+)</name>
        <dbReference type="ChEBI" id="CHEBI:29035"/>
    </cofactor>
    <text evidence="11">Magnesium. Can also use manganese.</text>
</comment>
<evidence type="ECO:0000313" key="15">
    <source>
        <dbReference type="Proteomes" id="UP000216107"/>
    </source>
</evidence>
<evidence type="ECO:0000256" key="10">
    <source>
        <dbReference type="PIRNR" id="PIRNR006268"/>
    </source>
</evidence>
<dbReference type="InterPro" id="IPR003374">
    <property type="entry name" value="ApbE-like_sf"/>
</dbReference>
<dbReference type="PIRSF" id="PIRSF006268">
    <property type="entry name" value="ApbE"/>
    <property type="match status" value="1"/>
</dbReference>
<dbReference type="EMBL" id="MDUX01000010">
    <property type="protein sequence ID" value="KAF7600009.1"/>
    <property type="molecule type" value="Genomic_DNA"/>
</dbReference>
<dbReference type="AlphaFoldDB" id="A0A272EWX9"/>
<keyword evidence="12" id="KW-0472">Membrane</keyword>
<evidence type="ECO:0000256" key="2">
    <source>
        <dbReference type="ARBA" id="ARBA00016337"/>
    </source>
</evidence>
<evidence type="ECO:0000313" key="14">
    <source>
        <dbReference type="EMBL" id="PAS94601.1"/>
    </source>
</evidence>
<sequence length="357" mass="38552">MPSRSCLRLLSACLCLLLLGACGEGPLVRQESYVFGTRVEVLTFGTPEPEAQAAISTVLREFDRLHRTLHAWQPSPLTELNTALARGEQLQVSAEMAGLLTVSQDFAQRSDGLFDPAIGGLIELWGFHSDTYVPRLPAPADLQTWLAAHPGMQDVHIEGLTVSSANRAVRIDLGGIAKGYALDRAATLLREAGIRNALINIGGNIMALGAKGKQHWSVGIQDPRGSGALASLALYDGEAIGTSGDYQRFFEVDGQRYSHLLDPRTARPATHTQAVTVLIPSRENAGLLSDVVSKPLFLAAGDWPAMARRLELRDVLRVDDTGHIQLTPDLRQRLRWTKDIPAATIIDPFSSASAPAS</sequence>
<dbReference type="SUPFAM" id="SSF143631">
    <property type="entry name" value="ApbE-like"/>
    <property type="match status" value="1"/>
</dbReference>
<comment type="caution">
    <text evidence="14">The sequence shown here is derived from an EMBL/GenBank/DDBJ whole genome shotgun (WGS) entry which is preliminary data.</text>
</comment>
<feature type="signal peptide" evidence="12">
    <location>
        <begin position="1"/>
        <end position="23"/>
    </location>
</feature>
<keyword evidence="6 10" id="KW-0274">FAD</keyword>
<evidence type="ECO:0000256" key="11">
    <source>
        <dbReference type="PIRSR" id="PIRSR006268-2"/>
    </source>
</evidence>
<evidence type="ECO:0000313" key="13">
    <source>
        <dbReference type="EMBL" id="KAF7600009.1"/>
    </source>
</evidence>
<name>A0A272EWX9_9RHOO</name>